<keyword evidence="1" id="KW-0812">Transmembrane</keyword>
<reference evidence="3" key="2">
    <citation type="submission" date="2025-08" db="UniProtKB">
        <authorList>
            <consortium name="RefSeq"/>
        </authorList>
    </citation>
    <scope>IDENTIFICATION</scope>
    <source>
        <tissue evidence="3">Leaf</tissue>
    </source>
</reference>
<dbReference type="GeneID" id="109126273"/>
<keyword evidence="1" id="KW-1133">Transmembrane helix</keyword>
<keyword evidence="1" id="KW-0472">Membrane</keyword>
<evidence type="ECO:0000313" key="2">
    <source>
        <dbReference type="Proteomes" id="UP000694864"/>
    </source>
</evidence>
<dbReference type="RefSeq" id="XP_019085101.1">
    <property type="nucleotide sequence ID" value="XM_019229556.1"/>
</dbReference>
<evidence type="ECO:0000256" key="1">
    <source>
        <dbReference type="SAM" id="Phobius"/>
    </source>
</evidence>
<proteinExistence type="predicted"/>
<feature type="transmembrane region" description="Helical" evidence="1">
    <location>
        <begin position="29"/>
        <end position="59"/>
    </location>
</feature>
<protein>
    <submittedName>
        <fullName evidence="3">Uncharacterized protein LOC109126273</fullName>
    </submittedName>
</protein>
<name>A0ABM1QEB3_CAMSA</name>
<organism evidence="2 3">
    <name type="scientific">Camelina sativa</name>
    <name type="common">False flax</name>
    <name type="synonym">Myagrum sativum</name>
    <dbReference type="NCBI Taxonomy" id="90675"/>
    <lineage>
        <taxon>Eukaryota</taxon>
        <taxon>Viridiplantae</taxon>
        <taxon>Streptophyta</taxon>
        <taxon>Embryophyta</taxon>
        <taxon>Tracheophyta</taxon>
        <taxon>Spermatophyta</taxon>
        <taxon>Magnoliopsida</taxon>
        <taxon>eudicotyledons</taxon>
        <taxon>Gunneridae</taxon>
        <taxon>Pentapetalae</taxon>
        <taxon>rosids</taxon>
        <taxon>malvids</taxon>
        <taxon>Brassicales</taxon>
        <taxon>Brassicaceae</taxon>
        <taxon>Camelineae</taxon>
        <taxon>Camelina</taxon>
    </lineage>
</organism>
<sequence length="63" mass="7271">MMSQLFMELLKVHCGSYDSDTLTTRLLEIYVALWVMSLLMSAVEVMGFLVDFFSGLFWLGRIN</sequence>
<reference evidence="2" key="1">
    <citation type="journal article" date="2014" name="Nat. Commun.">
        <title>The emerging biofuel crop Camelina sativa retains a highly undifferentiated hexaploid genome structure.</title>
        <authorList>
            <person name="Kagale S."/>
            <person name="Koh C."/>
            <person name="Nixon J."/>
            <person name="Bollina V."/>
            <person name="Clarke W.E."/>
            <person name="Tuteja R."/>
            <person name="Spillane C."/>
            <person name="Robinson S.J."/>
            <person name="Links M.G."/>
            <person name="Clarke C."/>
            <person name="Higgins E.E."/>
            <person name="Huebert T."/>
            <person name="Sharpe A.G."/>
            <person name="Parkin I.A."/>
        </authorList>
    </citation>
    <scope>NUCLEOTIDE SEQUENCE [LARGE SCALE GENOMIC DNA]</scope>
    <source>
        <strain evidence="2">cv. DH55</strain>
    </source>
</reference>
<dbReference type="Proteomes" id="UP000694864">
    <property type="component" value="Chromosome 9"/>
</dbReference>
<evidence type="ECO:0000313" key="3">
    <source>
        <dbReference type="RefSeq" id="XP_019085101.1"/>
    </source>
</evidence>
<accession>A0ABM1QEB3</accession>
<gene>
    <name evidence="3" type="primary">LOC109126273</name>
</gene>
<keyword evidence="2" id="KW-1185">Reference proteome</keyword>